<dbReference type="AlphaFoldDB" id="S2E9Q7"/>
<reference evidence="1 2" key="1">
    <citation type="journal article" date="2013" name="Genome Announc.">
        <title>Draft Genome Sequence of Indibacter alkaliphilus Strain LW1T, Isolated from Lonar Lake, a Haloalkaline Lake in the Buldana District of Maharashtra, India.</title>
        <authorList>
            <person name="Singh A."/>
            <person name="Kumar Jangir P."/>
            <person name="Sharma R."/>
            <person name="Singh A."/>
            <person name="Kumar Pinnaka A."/>
            <person name="Shivaji S."/>
        </authorList>
    </citation>
    <scope>NUCLEOTIDE SEQUENCE [LARGE SCALE GENOMIC DNA]</scope>
    <source>
        <strain evidence="2">CCUG 57479 / KCTC 22604 / LW1</strain>
    </source>
</reference>
<accession>S2E9Q7</accession>
<gene>
    <name evidence="1" type="ORF">A33Q_0832</name>
</gene>
<evidence type="ECO:0000313" key="1">
    <source>
        <dbReference type="EMBL" id="EOZ99033.1"/>
    </source>
</evidence>
<name>S2E9Q7_INDAL</name>
<comment type="caution">
    <text evidence="1">The sequence shown here is derived from an EMBL/GenBank/DDBJ whole genome shotgun (WGS) entry which is preliminary data.</text>
</comment>
<dbReference type="EMBL" id="ALWO02000019">
    <property type="protein sequence ID" value="EOZ99033.1"/>
    <property type="molecule type" value="Genomic_DNA"/>
</dbReference>
<organism evidence="1 2">
    <name type="scientific">Indibacter alkaliphilus (strain CCUG 57479 / KCTC 22604 / LW1)</name>
    <dbReference type="NCBI Taxonomy" id="1189612"/>
    <lineage>
        <taxon>Bacteria</taxon>
        <taxon>Pseudomonadati</taxon>
        <taxon>Bacteroidota</taxon>
        <taxon>Cytophagia</taxon>
        <taxon>Cytophagales</taxon>
        <taxon>Cyclobacteriaceae</taxon>
    </lineage>
</organism>
<evidence type="ECO:0000313" key="2">
    <source>
        <dbReference type="Proteomes" id="UP000006073"/>
    </source>
</evidence>
<protein>
    <submittedName>
        <fullName evidence="1">Uncharacterized protein</fullName>
    </submittedName>
</protein>
<dbReference type="Proteomes" id="UP000006073">
    <property type="component" value="Unassembled WGS sequence"/>
</dbReference>
<proteinExistence type="predicted"/>
<keyword evidence="2" id="KW-1185">Reference proteome</keyword>
<sequence length="46" mass="5576">MEFVICQILFFKSVLYRNSPLMFNYSRDFSRNSTKTYPILEIEGNY</sequence>